<evidence type="ECO:0000313" key="2">
    <source>
        <dbReference type="EMBL" id="EAZ13125.1"/>
    </source>
</evidence>
<name>A2ZWM8_ORYSJ</name>
<gene>
    <name evidence="2" type="ORF">OsJ_03045</name>
</gene>
<protein>
    <submittedName>
        <fullName evidence="2">Uncharacterized protein</fullName>
    </submittedName>
</protein>
<dbReference type="AlphaFoldDB" id="A2ZWM8"/>
<reference evidence="2" key="2">
    <citation type="submission" date="2008-12" db="EMBL/GenBank/DDBJ databases">
        <title>Improved gene annotation of the rice (Oryza sativa) genomes.</title>
        <authorList>
            <person name="Wang J."/>
            <person name="Li R."/>
            <person name="Fan W."/>
            <person name="Huang Q."/>
            <person name="Zhang J."/>
            <person name="Zhou Y."/>
            <person name="Hu Y."/>
            <person name="Zi S."/>
            <person name="Li J."/>
            <person name="Ni P."/>
            <person name="Zheng H."/>
            <person name="Zhang Y."/>
            <person name="Zhao M."/>
            <person name="Hao Q."/>
            <person name="McDermott J."/>
            <person name="Samudrala R."/>
            <person name="Kristiansen K."/>
            <person name="Wong G.K.-S."/>
        </authorList>
    </citation>
    <scope>NUCLEOTIDE SEQUENCE</scope>
</reference>
<proteinExistence type="predicted"/>
<sequence>MSSGEESRKPEWRVPQRVLGKGIPPRRRRVDPGRTPAERGTTPAPAGAGRGGVHGDGKKRGGRRTGNPRQGSGGKGNHPALAGAPAERRSTWRWWGRAWWCAAATGRSEQCGARYSAGMGGGRSHRSMRGAKAECHCDRSTGGGVDRVVELICSKTG</sequence>
<accession>A2ZWM8</accession>
<dbReference type="Proteomes" id="UP000007752">
    <property type="component" value="Chromosome 1"/>
</dbReference>
<feature type="region of interest" description="Disordered" evidence="1">
    <location>
        <begin position="1"/>
        <end position="88"/>
    </location>
</feature>
<evidence type="ECO:0000256" key="1">
    <source>
        <dbReference type="SAM" id="MobiDB-lite"/>
    </source>
</evidence>
<organism evidence="2">
    <name type="scientific">Oryza sativa subsp. japonica</name>
    <name type="common">Rice</name>
    <dbReference type="NCBI Taxonomy" id="39947"/>
    <lineage>
        <taxon>Eukaryota</taxon>
        <taxon>Viridiplantae</taxon>
        <taxon>Streptophyta</taxon>
        <taxon>Embryophyta</taxon>
        <taxon>Tracheophyta</taxon>
        <taxon>Spermatophyta</taxon>
        <taxon>Magnoliopsida</taxon>
        <taxon>Liliopsida</taxon>
        <taxon>Poales</taxon>
        <taxon>Poaceae</taxon>
        <taxon>BOP clade</taxon>
        <taxon>Oryzoideae</taxon>
        <taxon>Oryzeae</taxon>
        <taxon>Oryzinae</taxon>
        <taxon>Oryza</taxon>
        <taxon>Oryza sativa</taxon>
    </lineage>
</organism>
<feature type="compositionally biased region" description="Low complexity" evidence="1">
    <location>
        <begin position="34"/>
        <end position="47"/>
    </location>
</feature>
<reference evidence="2" key="1">
    <citation type="journal article" date="2005" name="PLoS Biol.">
        <title>The genomes of Oryza sativa: a history of duplications.</title>
        <authorList>
            <person name="Yu J."/>
            <person name="Wang J."/>
            <person name="Lin W."/>
            <person name="Li S."/>
            <person name="Li H."/>
            <person name="Zhou J."/>
            <person name="Ni P."/>
            <person name="Dong W."/>
            <person name="Hu S."/>
            <person name="Zeng C."/>
            <person name="Zhang J."/>
            <person name="Zhang Y."/>
            <person name="Li R."/>
            <person name="Xu Z."/>
            <person name="Li S."/>
            <person name="Li X."/>
            <person name="Zheng H."/>
            <person name="Cong L."/>
            <person name="Lin L."/>
            <person name="Yin J."/>
            <person name="Geng J."/>
            <person name="Li G."/>
            <person name="Shi J."/>
            <person name="Liu J."/>
            <person name="Lv H."/>
            <person name="Li J."/>
            <person name="Wang J."/>
            <person name="Deng Y."/>
            <person name="Ran L."/>
            <person name="Shi X."/>
            <person name="Wang X."/>
            <person name="Wu Q."/>
            <person name="Li C."/>
            <person name="Ren X."/>
            <person name="Wang J."/>
            <person name="Wang X."/>
            <person name="Li D."/>
            <person name="Liu D."/>
            <person name="Zhang X."/>
            <person name="Ji Z."/>
            <person name="Zhao W."/>
            <person name="Sun Y."/>
            <person name="Zhang Z."/>
            <person name="Bao J."/>
            <person name="Han Y."/>
            <person name="Dong L."/>
            <person name="Ji J."/>
            <person name="Chen P."/>
            <person name="Wu S."/>
            <person name="Liu J."/>
            <person name="Xiao Y."/>
            <person name="Bu D."/>
            <person name="Tan J."/>
            <person name="Yang L."/>
            <person name="Ye C."/>
            <person name="Zhang J."/>
            <person name="Xu J."/>
            <person name="Zhou Y."/>
            <person name="Yu Y."/>
            <person name="Zhang B."/>
            <person name="Zhuang S."/>
            <person name="Wei H."/>
            <person name="Liu B."/>
            <person name="Lei M."/>
            <person name="Yu H."/>
            <person name="Li Y."/>
            <person name="Xu H."/>
            <person name="Wei S."/>
            <person name="He X."/>
            <person name="Fang L."/>
            <person name="Zhang Z."/>
            <person name="Zhang Y."/>
            <person name="Huang X."/>
            <person name="Su Z."/>
            <person name="Tong W."/>
            <person name="Li J."/>
            <person name="Tong Z."/>
            <person name="Li S."/>
            <person name="Ye J."/>
            <person name="Wang L."/>
            <person name="Fang L."/>
            <person name="Lei T."/>
            <person name="Chen C."/>
            <person name="Chen H."/>
            <person name="Xu Z."/>
            <person name="Li H."/>
            <person name="Huang H."/>
            <person name="Zhang F."/>
            <person name="Xu H."/>
            <person name="Li N."/>
            <person name="Zhao C."/>
            <person name="Li S."/>
            <person name="Dong L."/>
            <person name="Huang Y."/>
            <person name="Li L."/>
            <person name="Xi Y."/>
            <person name="Qi Q."/>
            <person name="Li W."/>
            <person name="Zhang B."/>
            <person name="Hu W."/>
            <person name="Zhang Y."/>
            <person name="Tian X."/>
            <person name="Jiao Y."/>
            <person name="Liang X."/>
            <person name="Jin J."/>
            <person name="Gao L."/>
            <person name="Zheng W."/>
            <person name="Hao B."/>
            <person name="Liu S."/>
            <person name="Wang W."/>
            <person name="Yuan L."/>
            <person name="Cao M."/>
            <person name="McDermott J."/>
            <person name="Samudrala R."/>
            <person name="Wang J."/>
            <person name="Wong G.K."/>
            <person name="Yang H."/>
        </authorList>
    </citation>
    <scope>NUCLEOTIDE SEQUENCE [LARGE SCALE GENOMIC DNA]</scope>
</reference>
<feature type="compositionally biased region" description="Basic and acidic residues" evidence="1">
    <location>
        <begin position="1"/>
        <end position="14"/>
    </location>
</feature>
<dbReference type="EMBL" id="CM000138">
    <property type="protein sequence ID" value="EAZ13125.1"/>
    <property type="molecule type" value="Genomic_DNA"/>
</dbReference>